<dbReference type="FunFam" id="3.30.1390.10:FF:000002">
    <property type="entry name" value="ATP-dependent Clp protease adapter protein ClpS"/>
    <property type="match status" value="1"/>
</dbReference>
<comment type="caution">
    <text evidence="3">The sequence shown here is derived from an EMBL/GenBank/DDBJ whole genome shotgun (WGS) entry which is preliminary data.</text>
</comment>
<comment type="similarity">
    <text evidence="1">Belongs to the ClpS family.</text>
</comment>
<evidence type="ECO:0000256" key="1">
    <source>
        <dbReference type="HAMAP-Rule" id="MF_00302"/>
    </source>
</evidence>
<evidence type="ECO:0000259" key="2">
    <source>
        <dbReference type="Pfam" id="PF02617"/>
    </source>
</evidence>
<evidence type="ECO:0000313" key="4">
    <source>
        <dbReference type="Proteomes" id="UP000885722"/>
    </source>
</evidence>
<dbReference type="InterPro" id="IPR022935">
    <property type="entry name" value="ClpS"/>
</dbReference>
<dbReference type="Pfam" id="PF02617">
    <property type="entry name" value="ClpS"/>
    <property type="match status" value="1"/>
</dbReference>
<proteinExistence type="inferred from homology"/>
<dbReference type="PANTHER" id="PTHR33473:SF19">
    <property type="entry name" value="ATP-DEPENDENT CLP PROTEASE ADAPTER PROTEIN CLPS"/>
    <property type="match status" value="1"/>
</dbReference>
<sequence>MPRIEEEIESEIELKEPELYRVILHNDDYTTMEFVIEVLQKIFHKSSREAEEIMWTVHEKGQAVCGLYTYEIAETKVEQVKLKARQNGFPLLATLEADE</sequence>
<dbReference type="GO" id="GO:0006508">
    <property type="term" value="P:proteolysis"/>
    <property type="evidence" value="ECO:0007669"/>
    <property type="project" value="UniProtKB-UniRule"/>
</dbReference>
<gene>
    <name evidence="1" type="primary">clpS</name>
    <name evidence="3" type="ORF">ENJ74_02015</name>
</gene>
<dbReference type="Gene3D" id="3.30.1390.10">
    <property type="match status" value="1"/>
</dbReference>
<reference evidence="3" key="1">
    <citation type="journal article" date="2020" name="mSystems">
        <title>Genome- and Community-Level Interaction Insights into Carbon Utilization and Element Cycling Functions of Hydrothermarchaeota in Hydrothermal Sediment.</title>
        <authorList>
            <person name="Zhou Z."/>
            <person name="Liu Y."/>
            <person name="Xu W."/>
            <person name="Pan J."/>
            <person name="Luo Z.H."/>
            <person name="Li M."/>
        </authorList>
    </citation>
    <scope>NUCLEOTIDE SEQUENCE [LARGE SCALE GENOMIC DNA]</scope>
    <source>
        <strain evidence="3">HyVt-513</strain>
    </source>
</reference>
<dbReference type="HAMAP" id="MF_00302">
    <property type="entry name" value="ClpS"/>
    <property type="match status" value="1"/>
</dbReference>
<dbReference type="GO" id="GO:0008233">
    <property type="term" value="F:peptidase activity"/>
    <property type="evidence" value="ECO:0007669"/>
    <property type="project" value="UniProtKB-KW"/>
</dbReference>
<dbReference type="EMBL" id="DRNO01000135">
    <property type="protein sequence ID" value="HFC03625.1"/>
    <property type="molecule type" value="Genomic_DNA"/>
</dbReference>
<keyword evidence="3" id="KW-0378">Hydrolase</keyword>
<accession>A0A7V2SJH8</accession>
<name>A0A7V2SJH8_9BACT</name>
<comment type="function">
    <text evidence="1">Involved in the modulation of the specificity of the ClpAP-mediated ATP-dependent protein degradation.</text>
</comment>
<dbReference type="GO" id="GO:0030163">
    <property type="term" value="P:protein catabolic process"/>
    <property type="evidence" value="ECO:0007669"/>
    <property type="project" value="InterPro"/>
</dbReference>
<protein>
    <recommendedName>
        <fullName evidence="1">ATP-dependent Clp protease adapter protein ClpS</fullName>
    </recommendedName>
</protein>
<dbReference type="Proteomes" id="UP000885722">
    <property type="component" value="Unassembled WGS sequence"/>
</dbReference>
<comment type="subunit">
    <text evidence="1">Binds to the N-terminal domain of the chaperone ClpA.</text>
</comment>
<dbReference type="PANTHER" id="PTHR33473">
    <property type="entry name" value="ATP-DEPENDENT CLP PROTEASE ADAPTER PROTEIN CLPS1, CHLOROPLASTIC"/>
    <property type="match status" value="1"/>
</dbReference>
<dbReference type="SUPFAM" id="SSF54736">
    <property type="entry name" value="ClpS-like"/>
    <property type="match status" value="1"/>
</dbReference>
<dbReference type="InterPro" id="IPR014719">
    <property type="entry name" value="Ribosomal_bL12_C/ClpS-like"/>
</dbReference>
<dbReference type="InterPro" id="IPR003769">
    <property type="entry name" value="ClpS_core"/>
</dbReference>
<evidence type="ECO:0000313" key="3">
    <source>
        <dbReference type="EMBL" id="HFC03625.1"/>
    </source>
</evidence>
<dbReference type="AlphaFoldDB" id="A0A7V2SJH8"/>
<feature type="domain" description="Adaptor protein ClpS core" evidence="2">
    <location>
        <begin position="15"/>
        <end position="94"/>
    </location>
</feature>
<keyword evidence="3" id="KW-0645">Protease</keyword>
<organism evidence="3 4">
    <name type="scientific">Nitratifractor salsuginis</name>
    <dbReference type="NCBI Taxonomy" id="269261"/>
    <lineage>
        <taxon>Bacteria</taxon>
        <taxon>Pseudomonadati</taxon>
        <taxon>Campylobacterota</taxon>
        <taxon>Epsilonproteobacteria</taxon>
        <taxon>Campylobacterales</taxon>
        <taxon>Sulfurovaceae</taxon>
        <taxon>Nitratifractor</taxon>
    </lineage>
</organism>